<dbReference type="Proteomes" id="UP000708148">
    <property type="component" value="Unassembled WGS sequence"/>
</dbReference>
<gene>
    <name evidence="3" type="ORF">OSTQU699_LOCUS1429</name>
</gene>
<accession>A0A8S1IN00</accession>
<name>A0A8S1IN00_9CHLO</name>
<proteinExistence type="predicted"/>
<evidence type="ECO:0000259" key="2">
    <source>
        <dbReference type="PROSITE" id="PS50011"/>
    </source>
</evidence>
<evidence type="ECO:0000313" key="3">
    <source>
        <dbReference type="EMBL" id="CAD7696068.1"/>
    </source>
</evidence>
<dbReference type="PROSITE" id="PS00108">
    <property type="entry name" value="PROTEIN_KINASE_ST"/>
    <property type="match status" value="1"/>
</dbReference>
<dbReference type="Pfam" id="PF00069">
    <property type="entry name" value="Pkinase"/>
    <property type="match status" value="1"/>
</dbReference>
<dbReference type="PANTHER" id="PTHR48011:SF7">
    <property type="entry name" value="F10K1.14 PROTEIN"/>
    <property type="match status" value="1"/>
</dbReference>
<reference evidence="3" key="1">
    <citation type="submission" date="2020-12" db="EMBL/GenBank/DDBJ databases">
        <authorList>
            <person name="Iha C."/>
        </authorList>
    </citation>
    <scope>NUCLEOTIDE SEQUENCE</scope>
</reference>
<comment type="caution">
    <text evidence="3">The sequence shown here is derived from an EMBL/GenBank/DDBJ whole genome shotgun (WGS) entry which is preliminary data.</text>
</comment>
<organism evidence="3 4">
    <name type="scientific">Ostreobium quekettii</name>
    <dbReference type="NCBI Taxonomy" id="121088"/>
    <lineage>
        <taxon>Eukaryota</taxon>
        <taxon>Viridiplantae</taxon>
        <taxon>Chlorophyta</taxon>
        <taxon>core chlorophytes</taxon>
        <taxon>Ulvophyceae</taxon>
        <taxon>TCBD clade</taxon>
        <taxon>Bryopsidales</taxon>
        <taxon>Ostreobineae</taxon>
        <taxon>Ostreobiaceae</taxon>
        <taxon>Ostreobium</taxon>
    </lineage>
</organism>
<dbReference type="OrthoDB" id="513891at2759"/>
<dbReference type="AlphaFoldDB" id="A0A8S1IN00"/>
<dbReference type="InterPro" id="IPR008271">
    <property type="entry name" value="Ser/Thr_kinase_AS"/>
</dbReference>
<dbReference type="SUPFAM" id="SSF56112">
    <property type="entry name" value="Protein kinase-like (PK-like)"/>
    <property type="match status" value="1"/>
</dbReference>
<dbReference type="GO" id="GO:0007165">
    <property type="term" value="P:signal transduction"/>
    <property type="evidence" value="ECO:0007669"/>
    <property type="project" value="TreeGrafter"/>
</dbReference>
<dbReference type="EMBL" id="CAJHUC010000428">
    <property type="protein sequence ID" value="CAD7696068.1"/>
    <property type="molecule type" value="Genomic_DNA"/>
</dbReference>
<dbReference type="PANTHER" id="PTHR48011">
    <property type="entry name" value="CCR4-NOT TRANSCRIPTIONAL COMPLEX SUBUNIT CAF120-RELATED"/>
    <property type="match status" value="1"/>
</dbReference>
<dbReference type="Gene3D" id="1.10.510.10">
    <property type="entry name" value="Transferase(Phosphotransferase) domain 1"/>
    <property type="match status" value="1"/>
</dbReference>
<dbReference type="GO" id="GO:0005524">
    <property type="term" value="F:ATP binding"/>
    <property type="evidence" value="ECO:0007669"/>
    <property type="project" value="InterPro"/>
</dbReference>
<dbReference type="InterPro" id="IPR000719">
    <property type="entry name" value="Prot_kinase_dom"/>
</dbReference>
<protein>
    <recommendedName>
        <fullName evidence="2">Protein kinase domain-containing protein</fullName>
    </recommendedName>
</protein>
<dbReference type="PROSITE" id="PS50011">
    <property type="entry name" value="PROTEIN_KINASE_DOM"/>
    <property type="match status" value="1"/>
</dbReference>
<dbReference type="InterPro" id="IPR011009">
    <property type="entry name" value="Kinase-like_dom_sf"/>
</dbReference>
<sequence length="190" mass="21336">MSELNMKSGAWNGRFPMQQLKLDMSGDKAERNVCTKEEDMGWSKKHLLLLKCATALKHFHNRQIIHSDVKGNNFLVYGSHQEDCQVKLADFGLASDDTFTGRMTARWGGGTNVYIAPEVYLGDVPAVQLDIFALGIVIYEVVTGKQAYHVEGKQVNEHCLMEMKTLGRRGETGLKPAPWPQRTAPRTRTI</sequence>
<dbReference type="GO" id="GO:0004672">
    <property type="term" value="F:protein kinase activity"/>
    <property type="evidence" value="ECO:0007669"/>
    <property type="project" value="InterPro"/>
</dbReference>
<evidence type="ECO:0000256" key="1">
    <source>
        <dbReference type="SAM" id="MobiDB-lite"/>
    </source>
</evidence>
<keyword evidence="4" id="KW-1185">Reference proteome</keyword>
<evidence type="ECO:0000313" key="4">
    <source>
        <dbReference type="Proteomes" id="UP000708148"/>
    </source>
</evidence>
<feature type="region of interest" description="Disordered" evidence="1">
    <location>
        <begin position="171"/>
        <end position="190"/>
    </location>
</feature>
<dbReference type="InterPro" id="IPR052751">
    <property type="entry name" value="Plant_MAPKKK"/>
</dbReference>
<feature type="domain" description="Protein kinase" evidence="2">
    <location>
        <begin position="1"/>
        <end position="190"/>
    </location>
</feature>